<evidence type="ECO:0000313" key="3">
    <source>
        <dbReference type="Proteomes" id="UP000011115"/>
    </source>
</evidence>
<feature type="region of interest" description="Disordered" evidence="1">
    <location>
        <begin position="23"/>
        <end position="112"/>
    </location>
</feature>
<dbReference type="AlphaFoldDB" id="M1DMF6"/>
<organism evidence="2 3">
    <name type="scientific">Solanum tuberosum</name>
    <name type="common">Potato</name>
    <dbReference type="NCBI Taxonomy" id="4113"/>
    <lineage>
        <taxon>Eukaryota</taxon>
        <taxon>Viridiplantae</taxon>
        <taxon>Streptophyta</taxon>
        <taxon>Embryophyta</taxon>
        <taxon>Tracheophyta</taxon>
        <taxon>Spermatophyta</taxon>
        <taxon>Magnoliopsida</taxon>
        <taxon>eudicotyledons</taxon>
        <taxon>Gunneridae</taxon>
        <taxon>Pentapetalae</taxon>
        <taxon>asterids</taxon>
        <taxon>lamiids</taxon>
        <taxon>Solanales</taxon>
        <taxon>Solanaceae</taxon>
        <taxon>Solanoideae</taxon>
        <taxon>Solaneae</taxon>
        <taxon>Solanum</taxon>
    </lineage>
</organism>
<dbReference type="InParanoid" id="M1DMF6"/>
<name>M1DMF6_SOLTU</name>
<feature type="compositionally biased region" description="Polar residues" evidence="1">
    <location>
        <begin position="79"/>
        <end position="91"/>
    </location>
</feature>
<keyword evidence="3" id="KW-1185">Reference proteome</keyword>
<feature type="compositionally biased region" description="Basic and acidic residues" evidence="1">
    <location>
        <begin position="95"/>
        <end position="109"/>
    </location>
</feature>
<dbReference type="HOGENOM" id="CLU_1838656_0_0_1"/>
<dbReference type="Proteomes" id="UP000011115">
    <property type="component" value="Unassembled WGS sequence"/>
</dbReference>
<sequence length="140" mass="16051">MTLQDESSGPLWRKREDVFSISFESSQKSKRHASVNVRKPLPSKTYPLAPQNPHPIQSNYQAPPPNYPITKFQAPARQNAPNYRQLPSPQQGHCDPPRLRFEKKPERDFTPLIEPTTFELARPLAESLLFSKAVNQPYQS</sequence>
<reference evidence="3" key="1">
    <citation type="journal article" date="2011" name="Nature">
        <title>Genome sequence and analysis of the tuber crop potato.</title>
        <authorList>
            <consortium name="The Potato Genome Sequencing Consortium"/>
        </authorList>
    </citation>
    <scope>NUCLEOTIDE SEQUENCE [LARGE SCALE GENOMIC DNA]</scope>
    <source>
        <strain evidence="3">cv. DM1-3 516 R44</strain>
    </source>
</reference>
<dbReference type="EnsemblPlants" id="PGSC0003DMT400091365">
    <property type="protein sequence ID" value="PGSC0003DMT400091365"/>
    <property type="gene ID" value="PGSC0003DMG400040936"/>
</dbReference>
<accession>M1DMF6</accession>
<dbReference type="Gramene" id="PGSC0003DMT400091365">
    <property type="protein sequence ID" value="PGSC0003DMT400091365"/>
    <property type="gene ID" value="PGSC0003DMG400040936"/>
</dbReference>
<dbReference type="PaxDb" id="4113-PGSC0003DMT400091365"/>
<reference evidence="2" key="2">
    <citation type="submission" date="2015-06" db="UniProtKB">
        <authorList>
            <consortium name="EnsemblPlants"/>
        </authorList>
    </citation>
    <scope>IDENTIFICATION</scope>
    <source>
        <strain evidence="2">DM1-3 516 R44</strain>
    </source>
</reference>
<proteinExistence type="predicted"/>
<evidence type="ECO:0000313" key="2">
    <source>
        <dbReference type="EnsemblPlants" id="PGSC0003DMT400091365"/>
    </source>
</evidence>
<protein>
    <submittedName>
        <fullName evidence="2">Uncharacterized protein</fullName>
    </submittedName>
</protein>
<evidence type="ECO:0000256" key="1">
    <source>
        <dbReference type="SAM" id="MobiDB-lite"/>
    </source>
</evidence>